<keyword evidence="1" id="KW-0677">Repeat</keyword>
<protein>
    <submittedName>
        <fullName evidence="5">Uncharacterized protein</fullName>
    </submittedName>
</protein>
<organism evidence="5 6">
    <name type="scientific">Phomopsis amygdali</name>
    <name type="common">Fusicoccum amygdali</name>
    <dbReference type="NCBI Taxonomy" id="1214568"/>
    <lineage>
        <taxon>Eukaryota</taxon>
        <taxon>Fungi</taxon>
        <taxon>Dikarya</taxon>
        <taxon>Ascomycota</taxon>
        <taxon>Pezizomycotina</taxon>
        <taxon>Sordariomycetes</taxon>
        <taxon>Sordariomycetidae</taxon>
        <taxon>Diaporthales</taxon>
        <taxon>Diaporthaceae</taxon>
        <taxon>Diaporthe</taxon>
    </lineage>
</organism>
<dbReference type="EMBL" id="JAUJFL010000006">
    <property type="protein sequence ID" value="KAK2601175.1"/>
    <property type="molecule type" value="Genomic_DNA"/>
</dbReference>
<evidence type="ECO:0000313" key="5">
    <source>
        <dbReference type="EMBL" id="KAK2601175.1"/>
    </source>
</evidence>
<keyword evidence="6" id="KW-1185">Reference proteome</keyword>
<feature type="domain" description="DUF7708" evidence="3">
    <location>
        <begin position="134"/>
        <end position="276"/>
    </location>
</feature>
<dbReference type="AlphaFoldDB" id="A0AAD9S7M1"/>
<dbReference type="PANTHER" id="PTHR40619">
    <property type="entry name" value="FUNGAL STAND N-TERMINAL GOODBYE DOMAIN-CONTAINING PROTEIN"/>
    <property type="match status" value="1"/>
</dbReference>
<dbReference type="Pfam" id="PF24883">
    <property type="entry name" value="NPHP3_N"/>
    <property type="match status" value="1"/>
</dbReference>
<keyword evidence="2" id="KW-0175">Coiled coil</keyword>
<proteinExistence type="predicted"/>
<dbReference type="Pfam" id="PF24809">
    <property type="entry name" value="DUF7708"/>
    <property type="match status" value="1"/>
</dbReference>
<dbReference type="Proteomes" id="UP001265746">
    <property type="component" value="Unassembled WGS sequence"/>
</dbReference>
<comment type="caution">
    <text evidence="5">The sequence shown here is derived from an EMBL/GenBank/DDBJ whole genome shotgun (WGS) entry which is preliminary data.</text>
</comment>
<evidence type="ECO:0000256" key="2">
    <source>
        <dbReference type="SAM" id="Coils"/>
    </source>
</evidence>
<feature type="coiled-coil region" evidence="2">
    <location>
        <begin position="248"/>
        <end position="285"/>
    </location>
</feature>
<evidence type="ECO:0000259" key="4">
    <source>
        <dbReference type="Pfam" id="PF24883"/>
    </source>
</evidence>
<dbReference type="InterPro" id="IPR056125">
    <property type="entry name" value="DUF7708"/>
</dbReference>
<dbReference type="PANTHER" id="PTHR40619:SF3">
    <property type="entry name" value="FUNGAL STAND N-TERMINAL GOODBYE DOMAIN-CONTAINING PROTEIN"/>
    <property type="match status" value="1"/>
</dbReference>
<evidence type="ECO:0000313" key="6">
    <source>
        <dbReference type="Proteomes" id="UP001265746"/>
    </source>
</evidence>
<feature type="domain" description="Nephrocystin 3-like N-terminal" evidence="4">
    <location>
        <begin position="453"/>
        <end position="588"/>
    </location>
</feature>
<evidence type="ECO:0000256" key="1">
    <source>
        <dbReference type="ARBA" id="ARBA00022737"/>
    </source>
</evidence>
<gene>
    <name evidence="5" type="ORF">N8I77_010643</name>
</gene>
<evidence type="ECO:0000259" key="3">
    <source>
        <dbReference type="Pfam" id="PF24809"/>
    </source>
</evidence>
<name>A0AAD9S7M1_PHOAM</name>
<dbReference type="InterPro" id="IPR056884">
    <property type="entry name" value="NPHP3-like_N"/>
</dbReference>
<sequence>MCTTDVQSTVRAYSTEVAQRLPPGNEAHDLGQALVQEMNSEILIPDMFSLLRSFFEKDASEDNRNPLTELIRVESVKVADKLLLFEQRSPKEDKLDRTQFEPTIEGVIKLTQQVIAKWEAKKSQGFANKTKAIFHRLCRGINSHSSLLEILPDGNEYVSLFTGVLTVIIKASANHEKVAEGFAENLCSNCNQLIEDIRVDVFLFKTDNMIEAISEFYGRIFLYLSSVMEWIMEKRRTRFIASFNEDLVERFEDDIKRISKSAERIRNLAQQSSRAEARYHRLETENADRDIRLGLRGLARQNAEIIHDLEVIKRQQAQIEKHRQQEPRHQKQLGYNVKLFLEERTRHEHIAHYSLNIVNPHQAEFLVQSGLQLEELDQVAEVSSSNEVALNSRHLEDFFSRDRVRLRANDSASMPFEPEIIARITDWSKCEAVPMLWIDGPAMDCEEEHNPLTMLATQLIELTAASRLHVISYFCEISRTVKEVERETQATVALIYSLIRQLIELLPPEFEAPVDLSEARFRHLDGTLKSCDEAMRMFQGVLDLVPAASVFCFIDGLHLMDDERVEESLQLFLRQLRCGYGKLRVLFTTSGRSACLAKELKVEETLMIDSYRKGIAAHGLDL</sequence>
<accession>A0AAD9S7M1</accession>
<reference evidence="5" key="1">
    <citation type="submission" date="2023-06" db="EMBL/GenBank/DDBJ databases">
        <authorList>
            <person name="Noh H."/>
        </authorList>
    </citation>
    <scope>NUCLEOTIDE SEQUENCE</scope>
    <source>
        <strain evidence="5">DUCC20226</strain>
    </source>
</reference>